<dbReference type="EC" id="2.3.-.-" evidence="4"/>
<dbReference type="GO" id="GO:0016746">
    <property type="term" value="F:acyltransferase activity"/>
    <property type="evidence" value="ECO:0007669"/>
    <property type="project" value="UniProtKB-KW"/>
</dbReference>
<dbReference type="PANTHER" id="PTHR43877">
    <property type="entry name" value="AMINOALKYLPHOSPHONATE N-ACETYLTRANSFERASE-RELATED-RELATED"/>
    <property type="match status" value="1"/>
</dbReference>
<evidence type="ECO:0000256" key="1">
    <source>
        <dbReference type="ARBA" id="ARBA00022679"/>
    </source>
</evidence>
<dbReference type="Pfam" id="PF00583">
    <property type="entry name" value="Acetyltransf_1"/>
    <property type="match status" value="1"/>
</dbReference>
<dbReference type="Proteomes" id="UP001597295">
    <property type="component" value="Unassembled WGS sequence"/>
</dbReference>
<dbReference type="InterPro" id="IPR016181">
    <property type="entry name" value="Acyl_CoA_acyltransferase"/>
</dbReference>
<dbReference type="PROSITE" id="PS51186">
    <property type="entry name" value="GNAT"/>
    <property type="match status" value="1"/>
</dbReference>
<reference evidence="5" key="1">
    <citation type="journal article" date="2019" name="Int. J. Syst. Evol. Microbiol.">
        <title>The Global Catalogue of Microorganisms (GCM) 10K type strain sequencing project: providing services to taxonomists for standard genome sequencing and annotation.</title>
        <authorList>
            <consortium name="The Broad Institute Genomics Platform"/>
            <consortium name="The Broad Institute Genome Sequencing Center for Infectious Disease"/>
            <person name="Wu L."/>
            <person name="Ma J."/>
        </authorList>
    </citation>
    <scope>NUCLEOTIDE SEQUENCE [LARGE SCALE GENOMIC DNA]</scope>
    <source>
        <strain evidence="5">CGMCC 1.19062</strain>
    </source>
</reference>
<evidence type="ECO:0000313" key="5">
    <source>
        <dbReference type="Proteomes" id="UP001597295"/>
    </source>
</evidence>
<evidence type="ECO:0000259" key="3">
    <source>
        <dbReference type="PROSITE" id="PS51186"/>
    </source>
</evidence>
<name>A0ABW5DSB6_9PROT</name>
<organism evidence="4 5">
    <name type="scientific">Lacibacterium aquatile</name>
    <dbReference type="NCBI Taxonomy" id="1168082"/>
    <lineage>
        <taxon>Bacteria</taxon>
        <taxon>Pseudomonadati</taxon>
        <taxon>Pseudomonadota</taxon>
        <taxon>Alphaproteobacteria</taxon>
        <taxon>Rhodospirillales</taxon>
        <taxon>Rhodospirillaceae</taxon>
    </lineage>
</organism>
<comment type="caution">
    <text evidence="4">The sequence shown here is derived from an EMBL/GenBank/DDBJ whole genome shotgun (WGS) entry which is preliminary data.</text>
</comment>
<evidence type="ECO:0000313" key="4">
    <source>
        <dbReference type="EMBL" id="MFD2262446.1"/>
    </source>
</evidence>
<dbReference type="RefSeq" id="WP_379875406.1">
    <property type="nucleotide sequence ID" value="NZ_JBHUIP010000004.1"/>
</dbReference>
<accession>A0ABW5DSB6</accession>
<protein>
    <submittedName>
        <fullName evidence="4">GNAT family N-acetyltransferase</fullName>
        <ecNumber evidence="4">2.3.-.-</ecNumber>
    </submittedName>
</protein>
<keyword evidence="5" id="KW-1185">Reference proteome</keyword>
<dbReference type="CDD" id="cd04301">
    <property type="entry name" value="NAT_SF"/>
    <property type="match status" value="1"/>
</dbReference>
<dbReference type="EMBL" id="JBHUIP010000004">
    <property type="protein sequence ID" value="MFD2262446.1"/>
    <property type="molecule type" value="Genomic_DNA"/>
</dbReference>
<dbReference type="Gene3D" id="3.40.630.30">
    <property type="match status" value="1"/>
</dbReference>
<dbReference type="InterPro" id="IPR050832">
    <property type="entry name" value="Bact_Acetyltransf"/>
</dbReference>
<gene>
    <name evidence="4" type="ORF">ACFSM5_06060</name>
</gene>
<dbReference type="SUPFAM" id="SSF55729">
    <property type="entry name" value="Acyl-CoA N-acyltransferases (Nat)"/>
    <property type="match status" value="1"/>
</dbReference>
<sequence length="153" mass="17342">MSVEVAALPFPRLRHAVPTDADRCAEIYLASRRATFTWVEPERFQLADYAESIKGEEVWVAELDGEVRAFASFFLPESFLHNLFVMPGWQRRGLGQALLGQVQRICPPPVRLKCLANNISARMFYQSMGWTEEGQGRSDLGFYVNMQAPVTTL</sequence>
<proteinExistence type="predicted"/>
<keyword evidence="1 4" id="KW-0808">Transferase</keyword>
<dbReference type="InterPro" id="IPR000182">
    <property type="entry name" value="GNAT_dom"/>
</dbReference>
<dbReference type="PANTHER" id="PTHR43877:SF1">
    <property type="entry name" value="ACETYLTRANSFERASE"/>
    <property type="match status" value="1"/>
</dbReference>
<evidence type="ECO:0000256" key="2">
    <source>
        <dbReference type="ARBA" id="ARBA00023315"/>
    </source>
</evidence>
<feature type="domain" description="N-acetyltransferase" evidence="3">
    <location>
        <begin position="11"/>
        <end position="151"/>
    </location>
</feature>
<keyword evidence="2 4" id="KW-0012">Acyltransferase</keyword>